<feature type="domain" description="Agenet" evidence="3">
    <location>
        <begin position="620"/>
        <end position="678"/>
    </location>
</feature>
<feature type="compositionally biased region" description="Basic and acidic residues" evidence="1">
    <location>
        <begin position="1512"/>
        <end position="1525"/>
    </location>
</feature>
<feature type="domain" description="Tudor" evidence="2">
    <location>
        <begin position="679"/>
        <end position="737"/>
    </location>
</feature>
<feature type="domain" description="Agenet" evidence="3">
    <location>
        <begin position="314"/>
        <end position="372"/>
    </location>
</feature>
<reference evidence="4" key="1">
    <citation type="submission" date="2021-11" db="EMBL/GenBank/DDBJ databases">
        <authorList>
            <consortium name="Genoscope - CEA"/>
            <person name="William W."/>
        </authorList>
    </citation>
    <scope>NUCLEOTIDE SEQUENCE</scope>
</reference>
<feature type="domain" description="Tudor" evidence="2">
    <location>
        <begin position="1695"/>
        <end position="1753"/>
    </location>
</feature>
<feature type="domain" description="Agenet" evidence="3">
    <location>
        <begin position="1224"/>
        <end position="1282"/>
    </location>
</feature>
<feature type="domain" description="Tudor" evidence="2">
    <location>
        <begin position="553"/>
        <end position="611"/>
    </location>
</feature>
<proteinExistence type="predicted"/>
<dbReference type="InterPro" id="IPR014002">
    <property type="entry name" value="Agenet_dom_plant"/>
</dbReference>
<feature type="domain" description="Tudor" evidence="2">
    <location>
        <begin position="860"/>
        <end position="918"/>
    </location>
</feature>
<feature type="domain" description="Tudor" evidence="2">
    <location>
        <begin position="492"/>
        <end position="550"/>
    </location>
</feature>
<feature type="domain" description="Tudor" evidence="2">
    <location>
        <begin position="187"/>
        <end position="245"/>
    </location>
</feature>
<feature type="compositionally biased region" description="Basic residues" evidence="1">
    <location>
        <begin position="970"/>
        <end position="982"/>
    </location>
</feature>
<feature type="compositionally biased region" description="Basic and acidic residues" evidence="1">
    <location>
        <begin position="983"/>
        <end position="996"/>
    </location>
</feature>
<feature type="domain" description="Agenet" evidence="3">
    <location>
        <begin position="1533"/>
        <end position="1591"/>
    </location>
</feature>
<feature type="domain" description="Agenet" evidence="3">
    <location>
        <begin position="187"/>
        <end position="241"/>
    </location>
</feature>
<feature type="domain" description="Agenet" evidence="3">
    <location>
        <begin position="432"/>
        <end position="487"/>
    </location>
</feature>
<feature type="domain" description="Agenet" evidence="3">
    <location>
        <begin position="739"/>
        <end position="797"/>
    </location>
</feature>
<feature type="domain" description="Tudor" evidence="2">
    <location>
        <begin position="62"/>
        <end position="120"/>
    </location>
</feature>
<feature type="domain" description="Tudor" evidence="2">
    <location>
        <begin position="620"/>
        <end position="678"/>
    </location>
</feature>
<dbReference type="PANTHER" id="PTHR34157:SF2">
    <property type="entry name" value="TUZIN"/>
    <property type="match status" value="1"/>
</dbReference>
<feature type="domain" description="Agenet" evidence="3">
    <location>
        <begin position="553"/>
        <end position="611"/>
    </location>
</feature>
<feature type="compositionally biased region" description="Basic and acidic residues" evidence="1">
    <location>
        <begin position="232"/>
        <end position="277"/>
    </location>
</feature>
<feature type="domain" description="Tudor" evidence="2">
    <location>
        <begin position="314"/>
        <end position="372"/>
    </location>
</feature>
<feature type="domain" description="Tudor" evidence="2">
    <location>
        <begin position="373"/>
        <end position="429"/>
    </location>
</feature>
<feature type="domain" description="Agenet" evidence="3">
    <location>
        <begin position="1410"/>
        <end position="1465"/>
    </location>
</feature>
<dbReference type="SMART" id="SM00743">
    <property type="entry name" value="Agenet"/>
    <property type="match status" value="23"/>
</dbReference>
<feature type="domain" description="Tudor" evidence="2">
    <location>
        <begin position="1636"/>
        <end position="1694"/>
    </location>
</feature>
<feature type="domain" description="Agenet" evidence="3">
    <location>
        <begin position="247"/>
        <end position="309"/>
    </location>
</feature>
<feature type="compositionally biased region" description="Basic and acidic residues" evidence="1">
    <location>
        <begin position="1677"/>
        <end position="1713"/>
    </location>
</feature>
<feature type="domain" description="Tudor" evidence="2">
    <location>
        <begin position="1165"/>
        <end position="1223"/>
    </location>
</feature>
<feature type="compositionally biased region" description="Basic and acidic residues" evidence="1">
    <location>
        <begin position="1536"/>
        <end position="1552"/>
    </location>
</feature>
<dbReference type="SUPFAM" id="SSF63748">
    <property type="entry name" value="Tudor/PWWP/MBT"/>
    <property type="match status" value="11"/>
</dbReference>
<feature type="compositionally biased region" description="Basic and acidic residues" evidence="1">
    <location>
        <begin position="310"/>
        <end position="328"/>
    </location>
</feature>
<feature type="domain" description="Tudor" evidence="2">
    <location>
        <begin position="1224"/>
        <end position="1282"/>
    </location>
</feature>
<feature type="compositionally biased region" description="Basic and acidic residues" evidence="1">
    <location>
        <begin position="1597"/>
        <end position="1611"/>
    </location>
</feature>
<feature type="domain" description="Tudor" evidence="2">
    <location>
        <begin position="739"/>
        <end position="797"/>
    </location>
</feature>
<feature type="region of interest" description="Disordered" evidence="1">
    <location>
        <begin position="422"/>
        <end position="627"/>
    </location>
</feature>
<evidence type="ECO:0000256" key="1">
    <source>
        <dbReference type="SAM" id="MobiDB-lite"/>
    </source>
</evidence>
<dbReference type="Gene3D" id="2.30.30.140">
    <property type="match status" value="27"/>
</dbReference>
<organism evidence="4 5">
    <name type="scientific">Pelagomonas calceolata</name>
    <dbReference type="NCBI Taxonomy" id="35677"/>
    <lineage>
        <taxon>Eukaryota</taxon>
        <taxon>Sar</taxon>
        <taxon>Stramenopiles</taxon>
        <taxon>Ochrophyta</taxon>
        <taxon>Pelagophyceae</taxon>
        <taxon>Pelagomonadales</taxon>
        <taxon>Pelagomonadaceae</taxon>
        <taxon>Pelagomonas</taxon>
    </lineage>
</organism>
<feature type="domain" description="Tudor" evidence="2">
    <location>
        <begin position="432"/>
        <end position="490"/>
    </location>
</feature>
<protein>
    <submittedName>
        <fullName evidence="4">Uncharacterized protein</fullName>
    </submittedName>
</protein>
<feature type="domain" description="Agenet" evidence="3">
    <location>
        <begin position="62"/>
        <end position="120"/>
    </location>
</feature>
<dbReference type="Pfam" id="PF18115">
    <property type="entry name" value="Tudor_3"/>
    <property type="match status" value="1"/>
</dbReference>
<feature type="region of interest" description="Disordered" evidence="1">
    <location>
        <begin position="232"/>
        <end position="338"/>
    </location>
</feature>
<feature type="compositionally biased region" description="Basic and acidic residues" evidence="1">
    <location>
        <begin position="473"/>
        <end position="506"/>
    </location>
</feature>
<feature type="domain" description="Tudor" evidence="2">
    <location>
        <begin position="1046"/>
        <end position="1102"/>
    </location>
</feature>
<sequence>MPARGGEEVIIDDFKSSGARSRVPSRFRDRQPGERPRASSRERRSVGGRPRPTGVSTTSSRGTYRMGETVEARYKNGSQYYKGNIVSVNSNGTYDIRYDDGDEERNVSAYKIRRKAGAAASTKLREGDAVEARYRGREKYYKGKISRDRMDGTYDINYDDGEKELRVEERLIRKLSDDSISPRPASDNFREGDKVEARYRGREKYYPGKISRDRGDGTYDIAYDDGERETRVEAKLIRSKDGGGSSDKLREGDEIEARYRGREKYYKGTISRDRGDGTYDIAYDDGEKETRVEERLIRKRERGSSRSRSRGADDRLSEGDKVEADYRGRGKFYPGKITRDRGDDTYDIAYDDGEREIRVAKRLIRKIGGGSDSFREGDKIEADYRGRGKFYPGKISRDRGDDTYDIDYDDGERETRVAKRLIRSKEGSGGSSKLEEGDKVEARYRGREKYYPGKITRDRGDGTYDISYDDGERETRVEERLIKKKDGGGGSDSFREGDKIEADYRGRGKFYPGKISRDRGDDTYDIDYDDGERETRVSKRLIRSKDGGSGSSDKLEEGDKVEARYRGREKYYPGKITRDRGDGTYDISYDDGERETRVEERLIRKKDRDRSRSRSRGGDDRLSEGDKVEADYRGRGKFYKGKISRDRGDDTYDIAYDDGERELRVAKRLIRKLDGGSSDSFREGDKVEADYRGRGKFYKGKISRDRGDDTYDIAYDDGEREMRVSKRLIRKLDGGSGGDSFREGDKIEADYRGRGKFYPGKISRDRGDDTYDIAYDDGERETRVAKRLIRSTGGGGGGSDRLEEGDKVEADYRGRGKFYPGKITRDRGDDTYDISYDDGERETRVAKRLIRKLDGGSSGGRLREGDRIEADYRGRGKFYPGKITRDRGDDTYDIDYDDGERETRVAKRLIRSKDGGGGDDKLREGDLVEARYRGREKYYKGKISRDRGDGTYDIAYDDGEKETRVEERLIRKRERGSSRSRSRGADDRLSEGDKVEADYRGRGKFYPGKITRDRGDDTYDISYDDGEREIRVAKRLIRKIGGGSDSFREGDKIEADYRGRGKFYPGKISRDRGDDTYDIDYDDGERETRVAKRLIRSKEGSGGSSKLEEGDKVEARYRGREKYYPGKITRDRGDGTYDISYDDGERETRVEERLIKKKDGGGGSDSFREGDKIEADYRGRGKFYPGKISRDRGDDTYDIDYDDGERETRVSKRLIRSKDGGGSSKLEEGDKVEARYRGREKYYPGKITRDRGDGTYDISYDDGERETRVEERLIRKKDRDRSRSRSRGGDDRLSEGDKVEADYRGRGKFYKGKISRDRGDDTYDIAYDDGERELRVAKRLIRKLDGGSSDSFREGDKVEADYRGRGKFYKGKISRDRGDDTYDIAYDDGERETRVAKRLIRKLDGGSGGDSFREGDKIEADYRGRGKFYPGKISRDRGDDTYDIAYDDGERETRVAKRLIRSKDGGGSSSDSFREGDKIEARYRGREKYYPGKIDRDRRDGTYDIAYDDGERETRVEGRLIRAKESSSSSSGEKFYLGDKVDARYRGREKYYPGKVGRAHADGTYDIDYDDGEKETRVEGRLLRRRGAGDSPRARSRSPERRSSRERSRERSRSRRSPSPRRRSRSPSPRRSSGSGAFREGDRVEARFRGREKYYPGTIRTDRGDGTYDVSYDDGATETRVREDHIRSRKDDDGPDLRSGDTCEARYRGRDKWYPGTIKRKHSDGTFDIDYDDGESERNVKGGHVREKGRRGRSRSPNSDDDEARKLRRKLRDLEDKITTDRARSLSRSDDRRRSRSPDDIESLKRENRELRKTLQRGGATFGATRSSTSRAPPWHGMVNQDDDVIDELVGAIGTSHGSVGQWLNTSATPLEKRNFVEFVQCLEEFEGRHGLTPANRSADDVSGTINLALGPTIKCSLKFLV</sequence>
<name>A0A8J2SZP4_9STRA</name>
<gene>
    <name evidence="4" type="ORF">PECAL_5P17850</name>
</gene>
<dbReference type="PANTHER" id="PTHR34157">
    <property type="entry name" value="TUZIN"/>
    <property type="match status" value="1"/>
</dbReference>
<feature type="domain" description="Agenet" evidence="3">
    <location>
        <begin position="1105"/>
        <end position="1160"/>
    </location>
</feature>
<feature type="region of interest" description="Disordered" evidence="1">
    <location>
        <begin position="1"/>
        <end position="67"/>
    </location>
</feature>
<feature type="domain" description="Agenet" evidence="3">
    <location>
        <begin position="920"/>
        <end position="982"/>
    </location>
</feature>
<feature type="region of interest" description="Disordered" evidence="1">
    <location>
        <begin position="1094"/>
        <end position="1298"/>
    </location>
</feature>
<feature type="compositionally biased region" description="Basic and acidic residues" evidence="1">
    <location>
        <begin position="1492"/>
        <end position="1502"/>
    </location>
</feature>
<dbReference type="SMART" id="SM00333">
    <property type="entry name" value="TUDOR"/>
    <property type="match status" value="27"/>
</dbReference>
<feature type="domain" description="Tudor" evidence="2">
    <location>
        <begin position="1350"/>
        <end position="1408"/>
    </location>
</feature>
<dbReference type="InterPro" id="IPR002999">
    <property type="entry name" value="Tudor"/>
</dbReference>
<feature type="domain" description="Agenet" evidence="3">
    <location>
        <begin position="800"/>
        <end position="859"/>
    </location>
</feature>
<feature type="domain" description="Agenet" evidence="3">
    <location>
        <begin position="1350"/>
        <end position="1408"/>
    </location>
</feature>
<feature type="domain" description="Agenet" evidence="3">
    <location>
        <begin position="679"/>
        <end position="737"/>
    </location>
</feature>
<feature type="compositionally biased region" description="Acidic residues" evidence="1">
    <location>
        <begin position="1196"/>
        <end position="1205"/>
    </location>
</feature>
<feature type="domain" description="Tudor" evidence="2">
    <location>
        <begin position="920"/>
        <end position="978"/>
    </location>
</feature>
<evidence type="ECO:0000313" key="4">
    <source>
        <dbReference type="EMBL" id="CAH0377213.1"/>
    </source>
</evidence>
<feature type="domain" description="Tudor" evidence="2">
    <location>
        <begin position="1471"/>
        <end position="1529"/>
    </location>
</feature>
<feature type="domain" description="Agenet" evidence="3">
    <location>
        <begin position="1165"/>
        <end position="1219"/>
    </location>
</feature>
<evidence type="ECO:0000259" key="3">
    <source>
        <dbReference type="SMART" id="SM00743"/>
    </source>
</evidence>
<feature type="compositionally biased region" description="Basic residues" evidence="1">
    <location>
        <begin position="1612"/>
        <end position="1625"/>
    </location>
</feature>
<feature type="domain" description="Agenet" evidence="3">
    <location>
        <begin position="860"/>
        <end position="915"/>
    </location>
</feature>
<feature type="compositionally biased region" description="Basic and acidic residues" evidence="1">
    <location>
        <begin position="1225"/>
        <end position="1254"/>
    </location>
</feature>
<feature type="region of interest" description="Disordered" evidence="1">
    <location>
        <begin position="942"/>
        <end position="996"/>
    </location>
</feature>
<feature type="domain" description="Tudor" evidence="2">
    <location>
        <begin position="247"/>
        <end position="305"/>
    </location>
</feature>
<dbReference type="OrthoDB" id="76557at2759"/>
<feature type="compositionally biased region" description="Basic and acidic residues" evidence="1">
    <location>
        <begin position="1146"/>
        <end position="1179"/>
    </location>
</feature>
<feature type="domain" description="Tudor" evidence="2">
    <location>
        <begin position="800"/>
        <end position="858"/>
    </location>
</feature>
<feature type="region of interest" description="Disordered" evidence="1">
    <location>
        <begin position="788"/>
        <end position="807"/>
    </location>
</feature>
<feature type="domain" description="Tudor" evidence="2">
    <location>
        <begin position="1533"/>
        <end position="1591"/>
    </location>
</feature>
<feature type="compositionally biased region" description="Basic and acidic residues" evidence="1">
    <location>
        <begin position="594"/>
        <end position="627"/>
    </location>
</feature>
<feature type="domain" description="Tudor" evidence="2">
    <location>
        <begin position="1105"/>
        <end position="1163"/>
    </location>
</feature>
<feature type="domain" description="Tudor" evidence="2">
    <location>
        <begin position="1410"/>
        <end position="1468"/>
    </location>
</feature>
<feature type="domain" description="Agenet" evidence="3">
    <location>
        <begin position="1636"/>
        <end position="1694"/>
    </location>
</feature>
<feature type="compositionally biased region" description="Basic and acidic residues" evidence="1">
    <location>
        <begin position="26"/>
        <end position="45"/>
    </location>
</feature>
<feature type="region of interest" description="Disordered" evidence="1">
    <location>
        <begin position="873"/>
        <end position="898"/>
    </location>
</feature>
<feature type="compositionally biased region" description="Basic and acidic residues" evidence="1">
    <location>
        <begin position="1772"/>
        <end position="1813"/>
    </location>
</feature>
<feature type="domain" description="Agenet" evidence="3">
    <location>
        <begin position="122"/>
        <end position="180"/>
    </location>
</feature>
<dbReference type="Proteomes" id="UP000789595">
    <property type="component" value="Unassembled WGS sequence"/>
</dbReference>
<comment type="caution">
    <text evidence="4">The sequence shown here is derived from an EMBL/GenBank/DDBJ whole genome shotgun (WGS) entry which is preliminary data.</text>
</comment>
<dbReference type="EMBL" id="CAKKNE010000005">
    <property type="protein sequence ID" value="CAH0377213.1"/>
    <property type="molecule type" value="Genomic_DNA"/>
</dbReference>
<feature type="compositionally biased region" description="Basic and acidic residues" evidence="1">
    <location>
        <begin position="433"/>
        <end position="462"/>
    </location>
</feature>
<dbReference type="CDD" id="cd04508">
    <property type="entry name" value="Tudor_SF"/>
    <property type="match status" value="21"/>
</dbReference>
<feature type="compositionally biased region" description="Basic residues" evidence="1">
    <location>
        <begin position="297"/>
        <end position="309"/>
    </location>
</feature>
<feature type="compositionally biased region" description="Basic and acidic residues" evidence="1">
    <location>
        <begin position="1736"/>
        <end position="1746"/>
    </location>
</feature>
<feature type="domain" description="Tudor" evidence="2">
    <location>
        <begin position="1291"/>
        <end position="1349"/>
    </location>
</feature>
<feature type="region of interest" description="Disordered" evidence="1">
    <location>
        <begin position="1458"/>
        <end position="1478"/>
    </location>
</feature>
<keyword evidence="5" id="KW-1185">Reference proteome</keyword>
<feature type="domain" description="Tudor" evidence="2">
    <location>
        <begin position="122"/>
        <end position="180"/>
    </location>
</feature>
<feature type="compositionally biased region" description="Acidic residues" evidence="1">
    <location>
        <begin position="523"/>
        <end position="532"/>
    </location>
</feature>
<evidence type="ECO:0000313" key="5">
    <source>
        <dbReference type="Proteomes" id="UP000789595"/>
    </source>
</evidence>
<dbReference type="InterPro" id="IPR041297">
    <property type="entry name" value="Crb2_Tudor"/>
</dbReference>
<feature type="region of interest" description="Disordered" evidence="1">
    <location>
        <begin position="1492"/>
        <end position="1836"/>
    </location>
</feature>
<feature type="domain" description="Tudor" evidence="2">
    <location>
        <begin position="987"/>
        <end position="1045"/>
    </location>
</feature>
<feature type="compositionally biased region" description="Basic and acidic residues" evidence="1">
    <location>
        <begin position="1106"/>
        <end position="1135"/>
    </location>
</feature>
<feature type="domain" description="Agenet" evidence="3">
    <location>
        <begin position="987"/>
        <end position="1045"/>
    </location>
</feature>
<feature type="domain" description="Agenet" evidence="3">
    <location>
        <begin position="1291"/>
        <end position="1349"/>
    </location>
</feature>
<feature type="compositionally biased region" description="Basic and acidic residues" evidence="1">
    <location>
        <begin position="1265"/>
        <end position="1298"/>
    </location>
</feature>
<feature type="domain" description="Agenet" evidence="3">
    <location>
        <begin position="492"/>
        <end position="550"/>
    </location>
</feature>
<accession>A0A8J2SZP4</accession>
<feature type="compositionally biased region" description="Basic and acidic residues" evidence="1">
    <location>
        <begin position="1639"/>
        <end position="1666"/>
    </location>
</feature>
<feature type="compositionally biased region" description="Basic and acidic residues" evidence="1">
    <location>
        <begin position="553"/>
        <end position="583"/>
    </location>
</feature>
<evidence type="ECO:0000259" key="2">
    <source>
        <dbReference type="SMART" id="SM00333"/>
    </source>
</evidence>
<dbReference type="PRINTS" id="PR00313">
    <property type="entry name" value="CABNDNGRPT"/>
</dbReference>